<dbReference type="InterPro" id="IPR016195">
    <property type="entry name" value="Pol/histidinol_Pase-like"/>
</dbReference>
<feature type="domain" description="Polymerase/histidinol phosphatase N-terminal" evidence="2">
    <location>
        <begin position="42"/>
        <end position="121"/>
    </location>
</feature>
<protein>
    <submittedName>
        <fullName evidence="3">Sb-PDE family phosphodiesterase</fullName>
    </submittedName>
</protein>
<evidence type="ECO:0000313" key="3">
    <source>
        <dbReference type="EMBL" id="MDN5211005.1"/>
    </source>
</evidence>
<dbReference type="Pfam" id="PF02811">
    <property type="entry name" value="PHP"/>
    <property type="match status" value="1"/>
</dbReference>
<dbReference type="SUPFAM" id="SSF89550">
    <property type="entry name" value="PHP domain-like"/>
    <property type="match status" value="1"/>
</dbReference>
<dbReference type="Gene3D" id="3.20.20.140">
    <property type="entry name" value="Metal-dependent hydrolases"/>
    <property type="match status" value="1"/>
</dbReference>
<dbReference type="PANTHER" id="PTHR42924">
    <property type="entry name" value="EXONUCLEASE"/>
    <property type="match status" value="1"/>
</dbReference>
<feature type="chain" id="PRO_5045133794" evidence="1">
    <location>
        <begin position="20"/>
        <end position="389"/>
    </location>
</feature>
<accession>A0ABT8KZY8</accession>
<feature type="signal peptide" evidence="1">
    <location>
        <begin position="1"/>
        <end position="19"/>
    </location>
</feature>
<comment type="caution">
    <text evidence="3">The sequence shown here is derived from an EMBL/GenBank/DDBJ whole genome shotgun (WGS) entry which is preliminary data.</text>
</comment>
<dbReference type="InterPro" id="IPR004013">
    <property type="entry name" value="PHP_dom"/>
</dbReference>
<dbReference type="InterPro" id="IPR003141">
    <property type="entry name" value="Pol/His_phosphatase_N"/>
</dbReference>
<evidence type="ECO:0000313" key="4">
    <source>
        <dbReference type="Proteomes" id="UP001172083"/>
    </source>
</evidence>
<dbReference type="InterPro" id="IPR052018">
    <property type="entry name" value="PHP_domain"/>
</dbReference>
<reference evidence="3" key="1">
    <citation type="submission" date="2023-06" db="EMBL/GenBank/DDBJ databases">
        <title>Genomic of Agaribacillus aureum.</title>
        <authorList>
            <person name="Wang G."/>
        </authorList>
    </citation>
    <scope>NUCLEOTIDE SEQUENCE</scope>
    <source>
        <strain evidence="3">BMA12</strain>
    </source>
</reference>
<name>A0ABT8KZY8_9BACT</name>
<dbReference type="EMBL" id="JAUJEB010000001">
    <property type="protein sequence ID" value="MDN5211005.1"/>
    <property type="molecule type" value="Genomic_DNA"/>
</dbReference>
<dbReference type="RefSeq" id="WP_346756341.1">
    <property type="nucleotide sequence ID" value="NZ_JAUJEB010000001.1"/>
</dbReference>
<dbReference type="PANTHER" id="PTHR42924:SF3">
    <property type="entry name" value="POLYMERASE_HISTIDINOL PHOSPHATASE N-TERMINAL DOMAIN-CONTAINING PROTEIN"/>
    <property type="match status" value="1"/>
</dbReference>
<dbReference type="Proteomes" id="UP001172083">
    <property type="component" value="Unassembled WGS sequence"/>
</dbReference>
<sequence>MKIDTLLLFLVLNTSGLIAQNNNLNRSEPNLPDIPGYKTILADFHLHTVFSDGKVWPTVRVDEAWEHGYKAIAITDHIEDHQYRKYIAFEGNLNASNKIAQREGERQDIIVIAGTEITRAMPPGHLNAIFVKDVDKIATHRVKSFFNKNPEATLVSIIDSIDHHHKDYMESLLEARNQSAFIFWNHPMLFTPEGEKLELPDVHKDLIKKGLIQGIEVADLGHYHPEAFQWCLDYNLTLLGNTDLHDPYHIDDATNPLERRNATLVFTADITEQGIKEALENQRTAVWVNDMVIGKQSFLEPLVRASIAFDKPHFIDENRTRYIKITNNSDFKFHIDSDMIEEKTFLDFLTLNPNSSQILKIPENEAALKMTILNFQVAPEKPLTLFIKL</sequence>
<dbReference type="InterPro" id="IPR032165">
    <property type="entry name" value="DUF5001"/>
</dbReference>
<dbReference type="Pfam" id="PF16392">
    <property type="entry name" value="DUF5001"/>
    <property type="match status" value="1"/>
</dbReference>
<keyword evidence="1" id="KW-0732">Signal</keyword>
<organism evidence="3 4">
    <name type="scientific">Agaribacillus aureus</name>
    <dbReference type="NCBI Taxonomy" id="3051825"/>
    <lineage>
        <taxon>Bacteria</taxon>
        <taxon>Pseudomonadati</taxon>
        <taxon>Bacteroidota</taxon>
        <taxon>Cytophagia</taxon>
        <taxon>Cytophagales</taxon>
        <taxon>Splendidivirgaceae</taxon>
        <taxon>Agaribacillus</taxon>
    </lineage>
</organism>
<evidence type="ECO:0000256" key="1">
    <source>
        <dbReference type="SAM" id="SignalP"/>
    </source>
</evidence>
<gene>
    <name evidence="3" type="ORF">QQ020_03060</name>
</gene>
<keyword evidence="4" id="KW-1185">Reference proteome</keyword>
<evidence type="ECO:0000259" key="2">
    <source>
        <dbReference type="SMART" id="SM00481"/>
    </source>
</evidence>
<dbReference type="SMART" id="SM00481">
    <property type="entry name" value="POLIIIAc"/>
    <property type="match status" value="1"/>
</dbReference>
<proteinExistence type="predicted"/>